<feature type="domain" description="Outer membrane protein beta-barrel" evidence="1">
    <location>
        <begin position="24"/>
        <end position="179"/>
    </location>
</feature>
<dbReference type="InterPro" id="IPR025665">
    <property type="entry name" value="Beta-barrel_OMP_2"/>
</dbReference>
<gene>
    <name evidence="2" type="ORF">GCM10011516_23360</name>
</gene>
<reference evidence="2" key="2">
    <citation type="submission" date="2020-09" db="EMBL/GenBank/DDBJ databases">
        <authorList>
            <person name="Sun Q."/>
            <person name="Zhou Y."/>
        </authorList>
    </citation>
    <scope>NUCLEOTIDE SEQUENCE</scope>
    <source>
        <strain evidence="2">CGMCC 1.15966</strain>
    </source>
</reference>
<organism evidence="2 3">
    <name type="scientific">Sphingobacterium cellulitidis</name>
    <dbReference type="NCBI Taxonomy" id="1768011"/>
    <lineage>
        <taxon>Bacteria</taxon>
        <taxon>Pseudomonadati</taxon>
        <taxon>Bacteroidota</taxon>
        <taxon>Sphingobacteriia</taxon>
        <taxon>Sphingobacteriales</taxon>
        <taxon>Sphingobacteriaceae</taxon>
        <taxon>Sphingobacterium</taxon>
    </lineage>
</organism>
<evidence type="ECO:0000313" key="3">
    <source>
        <dbReference type="Proteomes" id="UP000614460"/>
    </source>
</evidence>
<reference evidence="2" key="1">
    <citation type="journal article" date="2014" name="Int. J. Syst. Evol. Microbiol.">
        <title>Complete genome sequence of Corynebacterium casei LMG S-19264T (=DSM 44701T), isolated from a smear-ripened cheese.</title>
        <authorList>
            <consortium name="US DOE Joint Genome Institute (JGI-PGF)"/>
            <person name="Walter F."/>
            <person name="Albersmeier A."/>
            <person name="Kalinowski J."/>
            <person name="Ruckert C."/>
        </authorList>
    </citation>
    <scope>NUCLEOTIDE SEQUENCE</scope>
    <source>
        <strain evidence="2">CGMCC 1.15966</strain>
    </source>
</reference>
<comment type="caution">
    <text evidence="2">The sequence shown here is derived from an EMBL/GenBank/DDBJ whole genome shotgun (WGS) entry which is preliminary data.</text>
</comment>
<accession>A0A8H9G3N6</accession>
<proteinExistence type="predicted"/>
<dbReference type="Pfam" id="PF13568">
    <property type="entry name" value="OMP_b-brl_2"/>
    <property type="match status" value="1"/>
</dbReference>
<dbReference type="Proteomes" id="UP000614460">
    <property type="component" value="Unassembled WGS sequence"/>
</dbReference>
<keyword evidence="3" id="KW-1185">Reference proteome</keyword>
<sequence length="202" mass="22005">MKKFFFSFLFVIAGASMSYSQDTFGIKAGLNLASQFIRIDNQSAKTKIAPTFHVSAYYDARISPGFSIQPGISLEGKGGRSEIDGQKLTDRFLYLQVPVNFLGRVPVGTGDFFFGGGPYAAYGVDARVTSGREAIHLQWGDGMEQLNPWDAGLTAVFGYRHIKGFVFSISSSAGFINISNSSEAKYLNRVSSIGVAYEFGVR</sequence>
<evidence type="ECO:0000259" key="1">
    <source>
        <dbReference type="Pfam" id="PF13568"/>
    </source>
</evidence>
<dbReference type="RefSeq" id="WP_094257225.1">
    <property type="nucleotide sequence ID" value="NZ_BMKM01000005.1"/>
</dbReference>
<evidence type="ECO:0000313" key="2">
    <source>
        <dbReference type="EMBL" id="GGE25004.1"/>
    </source>
</evidence>
<dbReference type="EMBL" id="BMKM01000005">
    <property type="protein sequence ID" value="GGE25004.1"/>
    <property type="molecule type" value="Genomic_DNA"/>
</dbReference>
<dbReference type="AlphaFoldDB" id="A0A8H9G3N6"/>
<name>A0A8H9G3N6_9SPHI</name>
<protein>
    <recommendedName>
        <fullName evidence="1">Outer membrane protein beta-barrel domain-containing protein</fullName>
    </recommendedName>
</protein>